<evidence type="ECO:0000313" key="2">
    <source>
        <dbReference type="Proteomes" id="UP000887013"/>
    </source>
</evidence>
<organism evidence="1 2">
    <name type="scientific">Nephila pilipes</name>
    <name type="common">Giant wood spider</name>
    <name type="synonym">Nephila maculata</name>
    <dbReference type="NCBI Taxonomy" id="299642"/>
    <lineage>
        <taxon>Eukaryota</taxon>
        <taxon>Metazoa</taxon>
        <taxon>Ecdysozoa</taxon>
        <taxon>Arthropoda</taxon>
        <taxon>Chelicerata</taxon>
        <taxon>Arachnida</taxon>
        <taxon>Araneae</taxon>
        <taxon>Araneomorphae</taxon>
        <taxon>Entelegynae</taxon>
        <taxon>Araneoidea</taxon>
        <taxon>Nephilidae</taxon>
        <taxon>Nephila</taxon>
    </lineage>
</organism>
<evidence type="ECO:0000313" key="1">
    <source>
        <dbReference type="EMBL" id="GFU16897.1"/>
    </source>
</evidence>
<dbReference type="EMBL" id="BMAW01126471">
    <property type="protein sequence ID" value="GFU16897.1"/>
    <property type="molecule type" value="Genomic_DNA"/>
</dbReference>
<dbReference type="OrthoDB" id="6434960at2759"/>
<protein>
    <submittedName>
        <fullName evidence="1">Uncharacterized protein</fullName>
    </submittedName>
</protein>
<reference evidence="1" key="1">
    <citation type="submission" date="2020-08" db="EMBL/GenBank/DDBJ databases">
        <title>Multicomponent nature underlies the extraordinary mechanical properties of spider dragline silk.</title>
        <authorList>
            <person name="Kono N."/>
            <person name="Nakamura H."/>
            <person name="Mori M."/>
            <person name="Yoshida Y."/>
            <person name="Ohtoshi R."/>
            <person name="Malay A.D."/>
            <person name="Moran D.A.P."/>
            <person name="Tomita M."/>
            <person name="Numata K."/>
            <person name="Arakawa K."/>
        </authorList>
    </citation>
    <scope>NUCLEOTIDE SEQUENCE</scope>
</reference>
<gene>
    <name evidence="1" type="primary">AVEN_197033_2</name>
    <name evidence="1" type="ORF">NPIL_648171</name>
</gene>
<name>A0A8X6QB46_NEPPI</name>
<comment type="caution">
    <text evidence="1">The sequence shown here is derived from an EMBL/GenBank/DDBJ whole genome shotgun (WGS) entry which is preliminary data.</text>
</comment>
<sequence length="256" mass="28376">MGSETSCLGHRCKENETPMQITITSSIISNKEHPVCTNENGLQCIRCGSLMEKTKSVFVNIHPPVFQAKKHSKMSLEIQSKCTESGTSLESITESSCRQCGLPYSLHVTQTSKSHVLSNDSLDPSQEEPNIPDITILDPESSEEEMASDILSEEHIKIESKPDFRREKSFSSQLFQFQNQVVSHPCGDCHVAVLNEQSVECLSSDQNVISLILQVPHPTVVMQSIECQTEQDVSKTDCGVSANFLDIYPDMNLGKL</sequence>
<dbReference type="Proteomes" id="UP000887013">
    <property type="component" value="Unassembled WGS sequence"/>
</dbReference>
<proteinExistence type="predicted"/>
<keyword evidence="2" id="KW-1185">Reference proteome</keyword>
<accession>A0A8X6QB46</accession>
<dbReference type="AlphaFoldDB" id="A0A8X6QB46"/>